<keyword evidence="6" id="KW-0472">Membrane</keyword>
<dbReference type="PRINTS" id="PR01498">
    <property type="entry name" value="SHAWCHANNEL"/>
</dbReference>
<keyword evidence="5" id="KW-0406">Ion transport</keyword>
<dbReference type="InterPro" id="IPR011333">
    <property type="entry name" value="SKP1/BTB/POZ_sf"/>
</dbReference>
<keyword evidence="7" id="KW-0407">Ion channel</keyword>
<evidence type="ECO:0000256" key="3">
    <source>
        <dbReference type="ARBA" id="ARBA00022692"/>
    </source>
</evidence>
<organism evidence="9 10">
    <name type="scientific">Sinanodonta woodiana</name>
    <name type="common">Chinese pond mussel</name>
    <name type="synonym">Anodonta woodiana</name>
    <dbReference type="NCBI Taxonomy" id="1069815"/>
    <lineage>
        <taxon>Eukaryota</taxon>
        <taxon>Metazoa</taxon>
        <taxon>Spiralia</taxon>
        <taxon>Lophotrochozoa</taxon>
        <taxon>Mollusca</taxon>
        <taxon>Bivalvia</taxon>
        <taxon>Autobranchia</taxon>
        <taxon>Heteroconchia</taxon>
        <taxon>Palaeoheterodonta</taxon>
        <taxon>Unionida</taxon>
        <taxon>Unionoidea</taxon>
        <taxon>Unionidae</taxon>
        <taxon>Unioninae</taxon>
        <taxon>Sinanodonta</taxon>
    </lineage>
</organism>
<proteinExistence type="predicted"/>
<keyword evidence="3" id="KW-0812">Transmembrane</keyword>
<dbReference type="Pfam" id="PF02214">
    <property type="entry name" value="BTB_2"/>
    <property type="match status" value="1"/>
</dbReference>
<dbReference type="GO" id="GO:0016020">
    <property type="term" value="C:membrane"/>
    <property type="evidence" value="ECO:0007669"/>
    <property type="project" value="UniProtKB-SubCell"/>
</dbReference>
<evidence type="ECO:0000256" key="4">
    <source>
        <dbReference type="ARBA" id="ARBA00022989"/>
    </source>
</evidence>
<keyword evidence="4" id="KW-1133">Transmembrane helix</keyword>
<name>A0ABD3VZA0_SINWO</name>
<protein>
    <recommendedName>
        <fullName evidence="8">Potassium channel tetramerisation-type BTB domain-containing protein</fullName>
    </recommendedName>
</protein>
<feature type="domain" description="Potassium channel tetramerisation-type BTB" evidence="8">
    <location>
        <begin position="19"/>
        <end position="94"/>
    </location>
</feature>
<dbReference type="SUPFAM" id="SSF54695">
    <property type="entry name" value="POZ domain"/>
    <property type="match status" value="1"/>
</dbReference>
<evidence type="ECO:0000256" key="7">
    <source>
        <dbReference type="ARBA" id="ARBA00023303"/>
    </source>
</evidence>
<sequence>MEFIKKKRNIESTKKDKRLKLNVGGVYFETLTSTLENIGGSRLALLAQLQEGDDSWDPEKQEYFFDRHPGVFMSVIHYYRTDELHIDQNLCGNIIQGVGFQ</sequence>
<dbReference type="Proteomes" id="UP001634394">
    <property type="component" value="Unassembled WGS sequence"/>
</dbReference>
<dbReference type="AlphaFoldDB" id="A0ABD3VZA0"/>
<evidence type="ECO:0000259" key="8">
    <source>
        <dbReference type="Pfam" id="PF02214"/>
    </source>
</evidence>
<reference evidence="9 10" key="1">
    <citation type="submission" date="2024-11" db="EMBL/GenBank/DDBJ databases">
        <title>Chromosome-level genome assembly of the freshwater bivalve Anodonta woodiana.</title>
        <authorList>
            <person name="Chen X."/>
        </authorList>
    </citation>
    <scope>NUCLEOTIDE SEQUENCE [LARGE SCALE GENOMIC DNA]</scope>
    <source>
        <strain evidence="9">MN2024</strain>
        <tissue evidence="9">Gills</tissue>
    </source>
</reference>
<evidence type="ECO:0000256" key="5">
    <source>
        <dbReference type="ARBA" id="ARBA00023065"/>
    </source>
</evidence>
<accession>A0ABD3VZA0</accession>
<evidence type="ECO:0000313" key="10">
    <source>
        <dbReference type="Proteomes" id="UP001634394"/>
    </source>
</evidence>
<dbReference type="InterPro" id="IPR003974">
    <property type="entry name" value="K_chnl_volt-dep_Kv3"/>
</dbReference>
<keyword evidence="10" id="KW-1185">Reference proteome</keyword>
<gene>
    <name evidence="9" type="ORF">ACJMK2_044189</name>
</gene>
<dbReference type="InterPro" id="IPR003131">
    <property type="entry name" value="T1-type_BTB"/>
</dbReference>
<comment type="caution">
    <text evidence="9">The sequence shown here is derived from an EMBL/GenBank/DDBJ whole genome shotgun (WGS) entry which is preliminary data.</text>
</comment>
<comment type="subcellular location">
    <subcellularLocation>
        <location evidence="1">Membrane</location>
        <topology evidence="1">Multi-pass membrane protein</topology>
    </subcellularLocation>
</comment>
<evidence type="ECO:0000313" key="9">
    <source>
        <dbReference type="EMBL" id="KAL3866942.1"/>
    </source>
</evidence>
<keyword evidence="2" id="KW-0813">Transport</keyword>
<dbReference type="InterPro" id="IPR028325">
    <property type="entry name" value="VG_K_chnl"/>
</dbReference>
<dbReference type="GO" id="GO:0034220">
    <property type="term" value="P:monoatomic ion transmembrane transport"/>
    <property type="evidence" value="ECO:0007669"/>
    <property type="project" value="UniProtKB-KW"/>
</dbReference>
<evidence type="ECO:0000256" key="1">
    <source>
        <dbReference type="ARBA" id="ARBA00004141"/>
    </source>
</evidence>
<evidence type="ECO:0000256" key="2">
    <source>
        <dbReference type="ARBA" id="ARBA00022448"/>
    </source>
</evidence>
<dbReference type="PANTHER" id="PTHR11537:SF254">
    <property type="entry name" value="POTASSIUM VOLTAGE-GATED CHANNEL PROTEIN SHAB"/>
    <property type="match status" value="1"/>
</dbReference>
<dbReference type="EMBL" id="JBJQND010000009">
    <property type="protein sequence ID" value="KAL3866942.1"/>
    <property type="molecule type" value="Genomic_DNA"/>
</dbReference>
<evidence type="ECO:0000256" key="6">
    <source>
        <dbReference type="ARBA" id="ARBA00023136"/>
    </source>
</evidence>
<dbReference type="PANTHER" id="PTHR11537">
    <property type="entry name" value="VOLTAGE-GATED POTASSIUM CHANNEL"/>
    <property type="match status" value="1"/>
</dbReference>
<dbReference type="Gene3D" id="3.30.710.10">
    <property type="entry name" value="Potassium Channel Kv1.1, Chain A"/>
    <property type="match status" value="1"/>
</dbReference>